<dbReference type="RefSeq" id="WP_109281177.1">
    <property type="nucleotide sequence ID" value="NZ_JBFAUK010000001.1"/>
</dbReference>
<name>A0ABV3JQG6_STRON</name>
<sequence length="97" mass="10388">MTPESTATAQAAATLLAGKRKADDAAFMLERALAELGIRVGDPDSWPQLTGRASLSGEPAVFLGTVPLPTIRKLIDTLVHARSEQHKRDQRALGHDC</sequence>
<gene>
    <name evidence="1" type="ORF">AB0L16_01485</name>
</gene>
<comment type="caution">
    <text evidence="1">The sequence shown here is derived from an EMBL/GenBank/DDBJ whole genome shotgun (WGS) entry which is preliminary data.</text>
</comment>
<organism evidence="1 2">
    <name type="scientific">Streptomyces orinoci</name>
    <name type="common">Streptoverticillium orinoci</name>
    <dbReference type="NCBI Taxonomy" id="67339"/>
    <lineage>
        <taxon>Bacteria</taxon>
        <taxon>Bacillati</taxon>
        <taxon>Actinomycetota</taxon>
        <taxon>Actinomycetes</taxon>
        <taxon>Kitasatosporales</taxon>
        <taxon>Streptomycetaceae</taxon>
        <taxon>Streptomyces</taxon>
    </lineage>
</organism>
<dbReference type="EMBL" id="JBFAUK010000001">
    <property type="protein sequence ID" value="MEV5505138.1"/>
    <property type="molecule type" value="Genomic_DNA"/>
</dbReference>
<evidence type="ECO:0000313" key="1">
    <source>
        <dbReference type="EMBL" id="MEV5505138.1"/>
    </source>
</evidence>
<evidence type="ECO:0000313" key="2">
    <source>
        <dbReference type="Proteomes" id="UP001552594"/>
    </source>
</evidence>
<reference evidence="1 2" key="1">
    <citation type="submission" date="2024-06" db="EMBL/GenBank/DDBJ databases">
        <title>The Natural Products Discovery Center: Release of the First 8490 Sequenced Strains for Exploring Actinobacteria Biosynthetic Diversity.</title>
        <authorList>
            <person name="Kalkreuter E."/>
            <person name="Kautsar S.A."/>
            <person name="Yang D."/>
            <person name="Bader C.D."/>
            <person name="Teijaro C.N."/>
            <person name="Fluegel L."/>
            <person name="Davis C.M."/>
            <person name="Simpson J.R."/>
            <person name="Lauterbach L."/>
            <person name="Steele A.D."/>
            <person name="Gui C."/>
            <person name="Meng S."/>
            <person name="Li G."/>
            <person name="Viehrig K."/>
            <person name="Ye F."/>
            <person name="Su P."/>
            <person name="Kiefer A.F."/>
            <person name="Nichols A."/>
            <person name="Cepeda A.J."/>
            <person name="Yan W."/>
            <person name="Fan B."/>
            <person name="Jiang Y."/>
            <person name="Adhikari A."/>
            <person name="Zheng C.-J."/>
            <person name="Schuster L."/>
            <person name="Cowan T.M."/>
            <person name="Smanski M.J."/>
            <person name="Chevrette M.G."/>
            <person name="De Carvalho L.P.S."/>
            <person name="Shen B."/>
        </authorList>
    </citation>
    <scope>NUCLEOTIDE SEQUENCE [LARGE SCALE GENOMIC DNA]</scope>
    <source>
        <strain evidence="1 2">NPDC052347</strain>
    </source>
</reference>
<accession>A0ABV3JQG6</accession>
<keyword evidence="2" id="KW-1185">Reference proteome</keyword>
<protein>
    <submittedName>
        <fullName evidence="1">Uncharacterized protein</fullName>
    </submittedName>
</protein>
<dbReference type="Proteomes" id="UP001552594">
    <property type="component" value="Unassembled WGS sequence"/>
</dbReference>
<proteinExistence type="predicted"/>